<dbReference type="GO" id="GO:0008615">
    <property type="term" value="P:pyridoxine biosynthetic process"/>
    <property type="evidence" value="ECO:0007669"/>
    <property type="project" value="InterPro"/>
</dbReference>
<comment type="caution">
    <text evidence="7">The sequence shown here is derived from an EMBL/GenBank/DDBJ whole genome shotgun (WGS) entry which is preliminary data.</text>
</comment>
<dbReference type="InterPro" id="IPR024624">
    <property type="entry name" value="Pyridox_Oxase_Alr4036_FMN-bd"/>
</dbReference>
<dbReference type="OrthoDB" id="5120525at2"/>
<evidence type="ECO:0000256" key="1">
    <source>
        <dbReference type="ARBA" id="ARBA00001917"/>
    </source>
</evidence>
<reference evidence="7 8" key="1">
    <citation type="submission" date="2019-03" db="EMBL/GenBank/DDBJ databases">
        <title>Paracraurococcus aquatilis NE82 genome sequence.</title>
        <authorList>
            <person name="Zhao Y."/>
            <person name="Du Z."/>
        </authorList>
    </citation>
    <scope>NUCLEOTIDE SEQUENCE [LARGE SCALE GENOMIC DNA]</scope>
    <source>
        <strain evidence="7 8">NE82</strain>
    </source>
</reference>
<dbReference type="GO" id="GO:0004733">
    <property type="term" value="F:pyridoxamine phosphate oxidase activity"/>
    <property type="evidence" value="ECO:0007669"/>
    <property type="project" value="InterPro"/>
</dbReference>
<protein>
    <submittedName>
        <fullName evidence="7">Pyridoxamine 5'-phosphate oxidase</fullName>
    </submittedName>
</protein>
<dbReference type="GO" id="GO:0010181">
    <property type="term" value="F:FMN binding"/>
    <property type="evidence" value="ECO:0007669"/>
    <property type="project" value="InterPro"/>
</dbReference>
<dbReference type="Gene3D" id="2.30.110.10">
    <property type="entry name" value="Electron Transport, Fmn-binding Protein, Chain A"/>
    <property type="match status" value="1"/>
</dbReference>
<dbReference type="EMBL" id="SKBM01000010">
    <property type="protein sequence ID" value="TCZ61419.1"/>
    <property type="molecule type" value="Genomic_DNA"/>
</dbReference>
<dbReference type="PANTHER" id="PTHR10851:SF3">
    <property type="entry name" value="PYRIDOXINE_PYRIDOXAMINE 5'-PHOSPHATE OXIDASE 2"/>
    <property type="match status" value="1"/>
</dbReference>
<dbReference type="Proteomes" id="UP000295023">
    <property type="component" value="Unassembled WGS sequence"/>
</dbReference>
<dbReference type="AlphaFoldDB" id="A0A4V2WL65"/>
<keyword evidence="2" id="KW-0285">Flavoprotein</keyword>
<accession>A0A4V2WL65</accession>
<evidence type="ECO:0000256" key="5">
    <source>
        <dbReference type="SAM" id="MobiDB-lite"/>
    </source>
</evidence>
<dbReference type="Pfam" id="PF12766">
    <property type="entry name" value="Pyridox_oxase_2"/>
    <property type="match status" value="1"/>
</dbReference>
<proteinExistence type="predicted"/>
<dbReference type="PANTHER" id="PTHR10851">
    <property type="entry name" value="PYRIDOXINE-5-PHOSPHATE OXIDASE"/>
    <property type="match status" value="1"/>
</dbReference>
<dbReference type="InterPro" id="IPR012349">
    <property type="entry name" value="Split_barrel_FMN-bd"/>
</dbReference>
<keyword evidence="3" id="KW-0288">FMN</keyword>
<keyword evidence="8" id="KW-1185">Reference proteome</keyword>
<dbReference type="InterPro" id="IPR000659">
    <property type="entry name" value="Pyridox_Oxase"/>
</dbReference>
<feature type="region of interest" description="Disordered" evidence="5">
    <location>
        <begin position="123"/>
        <end position="145"/>
    </location>
</feature>
<sequence length="190" mass="20380">MTPPPTLAEVRAEAFRRLAHGVADRRSAFHTPALATLGPDGAPAIRTLVLRGFDPGTRTLALHTDRRSGKWAELAAEPRAALHAYDAAAQVQLRLSGRAALHAGDAVAAAAWAGSGPGSRLSYGIAPAPGTPVPEPPPAPREAEGGGEAHFAVILLRFDRMEWLHLHHAGHRRARFHWRPEGLEETWLVP</sequence>
<evidence type="ECO:0000313" key="7">
    <source>
        <dbReference type="EMBL" id="TCZ61419.1"/>
    </source>
</evidence>
<evidence type="ECO:0000313" key="8">
    <source>
        <dbReference type="Proteomes" id="UP000295023"/>
    </source>
</evidence>
<feature type="domain" description="Pyridoxamine 5'-phosphate oxidase Alr4036 family FMN-binding" evidence="6">
    <location>
        <begin position="23"/>
        <end position="102"/>
    </location>
</feature>
<keyword evidence="4" id="KW-0560">Oxidoreductase</keyword>
<evidence type="ECO:0000256" key="3">
    <source>
        <dbReference type="ARBA" id="ARBA00022643"/>
    </source>
</evidence>
<comment type="cofactor">
    <cofactor evidence="1">
        <name>FMN</name>
        <dbReference type="ChEBI" id="CHEBI:58210"/>
    </cofactor>
</comment>
<evidence type="ECO:0000256" key="2">
    <source>
        <dbReference type="ARBA" id="ARBA00022630"/>
    </source>
</evidence>
<evidence type="ECO:0000256" key="4">
    <source>
        <dbReference type="ARBA" id="ARBA00023002"/>
    </source>
</evidence>
<organism evidence="7 8">
    <name type="scientific">Roseicella aquatilis</name>
    <dbReference type="NCBI Taxonomy" id="2527868"/>
    <lineage>
        <taxon>Bacteria</taxon>
        <taxon>Pseudomonadati</taxon>
        <taxon>Pseudomonadota</taxon>
        <taxon>Alphaproteobacteria</taxon>
        <taxon>Acetobacterales</taxon>
        <taxon>Roseomonadaceae</taxon>
        <taxon>Roseicella</taxon>
    </lineage>
</organism>
<feature type="compositionally biased region" description="Pro residues" evidence="5">
    <location>
        <begin position="129"/>
        <end position="140"/>
    </location>
</feature>
<evidence type="ECO:0000259" key="6">
    <source>
        <dbReference type="Pfam" id="PF12766"/>
    </source>
</evidence>
<name>A0A4V2WL65_9PROT</name>
<gene>
    <name evidence="7" type="ORF">EXY23_12605</name>
</gene>
<dbReference type="SUPFAM" id="SSF50475">
    <property type="entry name" value="FMN-binding split barrel"/>
    <property type="match status" value="1"/>
</dbReference>